<dbReference type="SUPFAM" id="SSF88713">
    <property type="entry name" value="Glycoside hydrolase/deacetylase"/>
    <property type="match status" value="1"/>
</dbReference>
<feature type="region of interest" description="Disordered" evidence="1">
    <location>
        <begin position="30"/>
        <end position="57"/>
    </location>
</feature>
<evidence type="ECO:0000313" key="5">
    <source>
        <dbReference type="Proteomes" id="UP000824135"/>
    </source>
</evidence>
<dbReference type="InterPro" id="IPR050248">
    <property type="entry name" value="Polysacc_deacetylase_ArnD"/>
</dbReference>
<feature type="compositionally biased region" description="Basic and acidic residues" evidence="1">
    <location>
        <begin position="41"/>
        <end position="57"/>
    </location>
</feature>
<dbReference type="Proteomes" id="UP000824135">
    <property type="component" value="Unassembled WGS sequence"/>
</dbReference>
<dbReference type="Pfam" id="PF01522">
    <property type="entry name" value="Polysacc_deac_1"/>
    <property type="match status" value="1"/>
</dbReference>
<name>A0A9D2CGD6_9FIRM</name>
<proteinExistence type="predicted"/>
<evidence type="ECO:0000313" key="4">
    <source>
        <dbReference type="EMBL" id="HIY78794.1"/>
    </source>
</evidence>
<dbReference type="InterPro" id="IPR002509">
    <property type="entry name" value="NODB_dom"/>
</dbReference>
<evidence type="ECO:0000259" key="3">
    <source>
        <dbReference type="PROSITE" id="PS51677"/>
    </source>
</evidence>
<dbReference type="PROSITE" id="PS51677">
    <property type="entry name" value="NODB"/>
    <property type="match status" value="1"/>
</dbReference>
<protein>
    <submittedName>
        <fullName evidence="4">Polysaccharide deacetylase</fullName>
    </submittedName>
</protein>
<dbReference type="GO" id="GO:0005975">
    <property type="term" value="P:carbohydrate metabolic process"/>
    <property type="evidence" value="ECO:0007669"/>
    <property type="project" value="InterPro"/>
</dbReference>
<dbReference type="InterPro" id="IPR011330">
    <property type="entry name" value="Glyco_hydro/deAcase_b/a-brl"/>
</dbReference>
<comment type="caution">
    <text evidence="4">The sequence shown here is derived from an EMBL/GenBank/DDBJ whole genome shotgun (WGS) entry which is preliminary data.</text>
</comment>
<dbReference type="AlphaFoldDB" id="A0A9D2CGD6"/>
<dbReference type="PANTHER" id="PTHR10587:SF125">
    <property type="entry name" value="POLYSACCHARIDE DEACETYLASE YHEN-RELATED"/>
    <property type="match status" value="1"/>
</dbReference>
<accession>A0A9D2CGD6</accession>
<dbReference type="PANTHER" id="PTHR10587">
    <property type="entry name" value="GLYCOSYL TRANSFERASE-RELATED"/>
    <property type="match status" value="1"/>
</dbReference>
<organism evidence="4 5">
    <name type="scientific">Candidatus Borkfalkia excrementavium</name>
    <dbReference type="NCBI Taxonomy" id="2838505"/>
    <lineage>
        <taxon>Bacteria</taxon>
        <taxon>Bacillati</taxon>
        <taxon>Bacillota</taxon>
        <taxon>Clostridia</taxon>
        <taxon>Christensenellales</taxon>
        <taxon>Christensenellaceae</taxon>
        <taxon>Candidatus Borkfalkia</taxon>
    </lineage>
</organism>
<dbReference type="Gene3D" id="3.20.20.370">
    <property type="entry name" value="Glycoside hydrolase/deacetylase"/>
    <property type="match status" value="1"/>
</dbReference>
<sequence length="246" mass="27453">MKKIAAATAILIALVAALFCFLPTFAENPGHRAQKPAADQQKAEEKSPPDTDPPRTDEKCVYLTFDDGPTDSVTPKILDVLAREKVPATFFVIGQQIKNREKILQREADEGHAIGIHTYTHIYSQIYSSAEALTSDIEKCRQAIRAVLPTFDGKIYRFPGGSYGKQDLRDTVRALGYTYYDWNAATGDAEAHRSAAELFENAVLSSKEKRQVILLMHDGVGYASTIEALPQIIEYYRENGYTFRTL</sequence>
<feature type="signal peptide" evidence="2">
    <location>
        <begin position="1"/>
        <end position="26"/>
    </location>
</feature>
<keyword evidence="2" id="KW-0732">Signal</keyword>
<feature type="domain" description="NodB homology" evidence="3">
    <location>
        <begin position="59"/>
        <end position="244"/>
    </location>
</feature>
<feature type="chain" id="PRO_5039203945" evidence="2">
    <location>
        <begin position="27"/>
        <end position="246"/>
    </location>
</feature>
<gene>
    <name evidence="4" type="ORF">H9728_07080</name>
</gene>
<dbReference type="GO" id="GO:0016810">
    <property type="term" value="F:hydrolase activity, acting on carbon-nitrogen (but not peptide) bonds"/>
    <property type="evidence" value="ECO:0007669"/>
    <property type="project" value="InterPro"/>
</dbReference>
<dbReference type="EMBL" id="DXCO01000041">
    <property type="protein sequence ID" value="HIY78794.1"/>
    <property type="molecule type" value="Genomic_DNA"/>
</dbReference>
<reference evidence="4" key="1">
    <citation type="journal article" date="2021" name="PeerJ">
        <title>Extensive microbial diversity within the chicken gut microbiome revealed by metagenomics and culture.</title>
        <authorList>
            <person name="Gilroy R."/>
            <person name="Ravi A."/>
            <person name="Getino M."/>
            <person name="Pursley I."/>
            <person name="Horton D.L."/>
            <person name="Alikhan N.F."/>
            <person name="Baker D."/>
            <person name="Gharbi K."/>
            <person name="Hall N."/>
            <person name="Watson M."/>
            <person name="Adriaenssens E.M."/>
            <person name="Foster-Nyarko E."/>
            <person name="Jarju S."/>
            <person name="Secka A."/>
            <person name="Antonio M."/>
            <person name="Oren A."/>
            <person name="Chaudhuri R.R."/>
            <person name="La Ragione R."/>
            <person name="Hildebrand F."/>
            <person name="Pallen M.J."/>
        </authorList>
    </citation>
    <scope>NUCLEOTIDE SEQUENCE</scope>
    <source>
        <strain evidence="4">CHK199-9574</strain>
    </source>
</reference>
<evidence type="ECO:0000256" key="1">
    <source>
        <dbReference type="SAM" id="MobiDB-lite"/>
    </source>
</evidence>
<dbReference type="CDD" id="cd10944">
    <property type="entry name" value="CE4_SmPgdA_like"/>
    <property type="match status" value="1"/>
</dbReference>
<evidence type="ECO:0000256" key="2">
    <source>
        <dbReference type="SAM" id="SignalP"/>
    </source>
</evidence>
<reference evidence="4" key="2">
    <citation type="submission" date="2021-04" db="EMBL/GenBank/DDBJ databases">
        <authorList>
            <person name="Gilroy R."/>
        </authorList>
    </citation>
    <scope>NUCLEOTIDE SEQUENCE</scope>
    <source>
        <strain evidence="4">CHK199-9574</strain>
    </source>
</reference>